<reference evidence="1" key="1">
    <citation type="submission" date="2020-05" db="EMBL/GenBank/DDBJ databases">
        <authorList>
            <person name="Chiriac C."/>
            <person name="Salcher M."/>
            <person name="Ghai R."/>
            <person name="Kavagutti S V."/>
        </authorList>
    </citation>
    <scope>NUCLEOTIDE SEQUENCE</scope>
</reference>
<sequence>MSDQIQYVSKQSFDEVWATNTALRQQIVSLIAELNNRETFIQKMMAEKDKLNIVRILKAGDQMALTLGAEAYWPTIRPIIQEWKDACNL</sequence>
<name>A0A6J7WN51_9CAUD</name>
<dbReference type="EMBL" id="LR798249">
    <property type="protein sequence ID" value="CAB5218085.1"/>
    <property type="molecule type" value="Genomic_DNA"/>
</dbReference>
<proteinExistence type="predicted"/>
<evidence type="ECO:0000313" key="1">
    <source>
        <dbReference type="EMBL" id="CAB5218085.1"/>
    </source>
</evidence>
<protein>
    <submittedName>
        <fullName evidence="1">Uncharacterized protein</fullName>
    </submittedName>
</protein>
<accession>A0A6J7WN51</accession>
<gene>
    <name evidence="1" type="ORF">UFOVP201_52</name>
</gene>
<organism evidence="1">
    <name type="scientific">uncultured Caudovirales phage</name>
    <dbReference type="NCBI Taxonomy" id="2100421"/>
    <lineage>
        <taxon>Viruses</taxon>
        <taxon>Duplodnaviria</taxon>
        <taxon>Heunggongvirae</taxon>
        <taxon>Uroviricota</taxon>
        <taxon>Caudoviricetes</taxon>
        <taxon>Peduoviridae</taxon>
        <taxon>Maltschvirus</taxon>
        <taxon>Maltschvirus maltsch</taxon>
    </lineage>
</organism>